<dbReference type="InterPro" id="IPR009003">
    <property type="entry name" value="Peptidase_S1_PA"/>
</dbReference>
<dbReference type="AlphaFoldDB" id="A0AAT9FJI0"/>
<dbReference type="SUPFAM" id="SSF50494">
    <property type="entry name" value="Trypsin-like serine proteases"/>
    <property type="match status" value="1"/>
</dbReference>
<dbReference type="EMBL" id="AP026866">
    <property type="protein sequence ID" value="BDS06118.1"/>
    <property type="molecule type" value="Genomic_DNA"/>
</dbReference>
<name>A0AAT9FJI0_9BACT</name>
<dbReference type="KEGG" id="osu:NT6N_11580"/>
<proteinExistence type="predicted"/>
<evidence type="ECO:0008006" key="2">
    <source>
        <dbReference type="Google" id="ProtNLM"/>
    </source>
</evidence>
<accession>A0AAT9FJI0</accession>
<reference evidence="1" key="1">
    <citation type="submission" date="2024-07" db="EMBL/GenBank/DDBJ databases">
        <title>Complete genome sequence of Verrucomicrobiaceae bacterium NT6N.</title>
        <authorList>
            <person name="Huang C."/>
            <person name="Takami H."/>
            <person name="Hamasaki K."/>
        </authorList>
    </citation>
    <scope>NUCLEOTIDE SEQUENCE</scope>
    <source>
        <strain evidence="1">NT6N</strain>
    </source>
</reference>
<gene>
    <name evidence="1" type="ORF">NT6N_11580</name>
</gene>
<sequence>MSLHTLIRSLIIWPLSLGSVDALAIRVYDPDRHDRFLNFPTAPTHNLQFMHAGFNLTGVGWWTPPGNTDYQFTMVSPMHYIGASHASPGAGNVLRFLSLDNIIRDYTVADRVFIPIDDDTSSDLFIGKFNQPIPSSHGIGFHPYLNLPNESQYLNRAVILLGKPARGASQTTATITDSGINDTRVISMPYTIASGGNDEAYYEQRDSGSPVFIDQNGTAAIIGVNSVLATVTTNPPIGPPVTTGYVNFANFVPHYVDKLNDVMEVDGYRMTKAIPGSTTLTLTHSPPSSVIRAGHAFSLELNLNNTGAIISENVKLINMFPDGSIVTGASGSAWFDESSATETRARRAKIDSGNDTDYTLTLTFPTPGTKVHTVTYSSDQTPLGPSTTQNFNLEVIESFISWTANLVDKSASGDDDMDGVGNLLEYVFGGDPTVPSRQVAGTTVSLLPTYTNTGSGHTFSFVRRKDFTQRAITYSLESSTTLENGSFTDASALINNTQTSSINDDYELVTLSLTLSGDERFFRIDVELNE</sequence>
<organism evidence="1">
    <name type="scientific">Oceaniferula spumae</name>
    <dbReference type="NCBI Taxonomy" id="2979115"/>
    <lineage>
        <taxon>Bacteria</taxon>
        <taxon>Pseudomonadati</taxon>
        <taxon>Verrucomicrobiota</taxon>
        <taxon>Verrucomicrobiia</taxon>
        <taxon>Verrucomicrobiales</taxon>
        <taxon>Verrucomicrobiaceae</taxon>
        <taxon>Oceaniferula</taxon>
    </lineage>
</organism>
<protein>
    <recommendedName>
        <fullName evidence="2">DUF11 domain-containing protein</fullName>
    </recommendedName>
</protein>
<evidence type="ECO:0000313" key="1">
    <source>
        <dbReference type="EMBL" id="BDS06118.1"/>
    </source>
</evidence>